<evidence type="ECO:0000256" key="5">
    <source>
        <dbReference type="ARBA" id="ARBA00022989"/>
    </source>
</evidence>
<reference evidence="13" key="2">
    <citation type="submission" date="2025-09" db="UniProtKB">
        <authorList>
            <consortium name="Ensembl"/>
        </authorList>
    </citation>
    <scope>IDENTIFICATION</scope>
</reference>
<evidence type="ECO:0000256" key="7">
    <source>
        <dbReference type="ARBA" id="ARBA00023065"/>
    </source>
</evidence>
<comment type="subcellular location">
    <subcellularLocation>
        <location evidence="1">Membrane</location>
        <topology evidence="1">Multi-pass membrane protein</topology>
    </subcellularLocation>
</comment>
<keyword evidence="10 11" id="KW-0407">Ion channel</keyword>
<keyword evidence="14" id="KW-1185">Reference proteome</keyword>
<dbReference type="Proteomes" id="UP000694413">
    <property type="component" value="Unassembled WGS sequence"/>
</dbReference>
<evidence type="ECO:0000256" key="12">
    <source>
        <dbReference type="SAM" id="MobiDB-lite"/>
    </source>
</evidence>
<keyword evidence="8" id="KW-0472">Membrane</keyword>
<evidence type="ECO:0000256" key="9">
    <source>
        <dbReference type="ARBA" id="ARBA00023201"/>
    </source>
</evidence>
<dbReference type="GO" id="GO:0005886">
    <property type="term" value="C:plasma membrane"/>
    <property type="evidence" value="ECO:0007669"/>
    <property type="project" value="TreeGrafter"/>
</dbReference>
<organism evidence="13 14">
    <name type="scientific">Zonotrichia albicollis</name>
    <name type="common">White-throated sparrow</name>
    <name type="synonym">Fringilla albicollis</name>
    <dbReference type="NCBI Taxonomy" id="44394"/>
    <lineage>
        <taxon>Eukaryota</taxon>
        <taxon>Metazoa</taxon>
        <taxon>Chordata</taxon>
        <taxon>Craniata</taxon>
        <taxon>Vertebrata</taxon>
        <taxon>Euteleostomi</taxon>
        <taxon>Archelosauria</taxon>
        <taxon>Archosauria</taxon>
        <taxon>Dinosauria</taxon>
        <taxon>Saurischia</taxon>
        <taxon>Theropoda</taxon>
        <taxon>Coelurosauria</taxon>
        <taxon>Aves</taxon>
        <taxon>Neognathae</taxon>
        <taxon>Neoaves</taxon>
        <taxon>Telluraves</taxon>
        <taxon>Australaves</taxon>
        <taxon>Passeriformes</taxon>
        <taxon>Passerellidae</taxon>
        <taxon>Zonotrichia</taxon>
    </lineage>
</organism>
<keyword evidence="3 11" id="KW-0894">Sodium channel</keyword>
<evidence type="ECO:0000256" key="1">
    <source>
        <dbReference type="ARBA" id="ARBA00004141"/>
    </source>
</evidence>
<keyword evidence="7 11" id="KW-0406">Ion transport</keyword>
<dbReference type="PANTHER" id="PTHR11690:SF128">
    <property type="entry name" value="ACID-SENSING ION CHANNEL 2"/>
    <property type="match status" value="1"/>
</dbReference>
<keyword evidence="4 11" id="KW-0812">Transmembrane</keyword>
<dbReference type="Gene3D" id="2.60.470.10">
    <property type="entry name" value="Acid-sensing ion channels like domains"/>
    <property type="match status" value="1"/>
</dbReference>
<proteinExistence type="inferred from homology"/>
<dbReference type="GO" id="GO:0015280">
    <property type="term" value="F:ligand-gated sodium channel activity"/>
    <property type="evidence" value="ECO:0007669"/>
    <property type="project" value="TreeGrafter"/>
</dbReference>
<dbReference type="InterPro" id="IPR001873">
    <property type="entry name" value="ENaC"/>
</dbReference>
<dbReference type="PANTHER" id="PTHR11690">
    <property type="entry name" value="AMILORIDE-SENSITIVE SODIUM CHANNEL-RELATED"/>
    <property type="match status" value="1"/>
</dbReference>
<sequence length="389" mass="42833">MDQVPIIARCWGHPAFHRWREQLHIPGLIQPGSLPPTPNWDNLAERKGNPSGTPEEEDQDQDLDLDLDLDQDQDLDLEELQGEGSSPMKSVPLIPPKAGGWDCSLHPAPAPWGAFPSSSRATGLTYLPPPWGECRSPELGLAFFPVYSVTACRIDCETRYIVENCNCRMVHMVSPWDPVCSMGSLPVLAPRGPSLLHGVPAPCLCSLGSLPAPWGPRVLHGCPPAGLLAEKDSNYCICRTPCNLTRYNKELSMVKIPSKTSAKYLEKKFNKSEKYISENILVLDIFFEALNYETIEQKKAYEVAALLGKGALGLVWGVLGLGKREGFDFMFQKLIKEKLLDLLGKEEEDGSHEENVSTCDPVPNHSESLSHTVTVPLQAPLGTLEEIAC</sequence>
<evidence type="ECO:0000256" key="10">
    <source>
        <dbReference type="ARBA" id="ARBA00023303"/>
    </source>
</evidence>
<evidence type="ECO:0000313" key="14">
    <source>
        <dbReference type="Proteomes" id="UP000694413"/>
    </source>
</evidence>
<keyword evidence="5" id="KW-1133">Transmembrane helix</keyword>
<evidence type="ECO:0000256" key="4">
    <source>
        <dbReference type="ARBA" id="ARBA00022692"/>
    </source>
</evidence>
<reference evidence="13" key="1">
    <citation type="submission" date="2025-08" db="UniProtKB">
        <authorList>
            <consortium name="Ensembl"/>
        </authorList>
    </citation>
    <scope>IDENTIFICATION</scope>
</reference>
<evidence type="ECO:0000256" key="2">
    <source>
        <dbReference type="ARBA" id="ARBA00022448"/>
    </source>
</evidence>
<name>A0A8D2MHR1_ZONAL</name>
<dbReference type="AlphaFoldDB" id="A0A8D2MHR1"/>
<keyword evidence="6" id="KW-0915">Sodium</keyword>
<comment type="similarity">
    <text evidence="11">Belongs to the amiloride-sensitive sodium channel (TC 1.A.6) family.</text>
</comment>
<evidence type="ECO:0000256" key="11">
    <source>
        <dbReference type="RuleBase" id="RU000679"/>
    </source>
</evidence>
<dbReference type="PRINTS" id="PR01078">
    <property type="entry name" value="AMINACHANNEL"/>
</dbReference>
<dbReference type="Ensembl" id="ENSZALT00000012454.1">
    <property type="protein sequence ID" value="ENSZALP00000008861.1"/>
    <property type="gene ID" value="ENSZALG00000007676.1"/>
</dbReference>
<dbReference type="Gene3D" id="1.10.287.820">
    <property type="entry name" value="Acid-sensing ion channel domain"/>
    <property type="match status" value="1"/>
</dbReference>
<dbReference type="Pfam" id="PF00858">
    <property type="entry name" value="ASC"/>
    <property type="match status" value="1"/>
</dbReference>
<evidence type="ECO:0000256" key="6">
    <source>
        <dbReference type="ARBA" id="ARBA00023053"/>
    </source>
</evidence>
<keyword evidence="9 11" id="KW-0739">Sodium transport</keyword>
<feature type="region of interest" description="Disordered" evidence="12">
    <location>
        <begin position="28"/>
        <end position="63"/>
    </location>
</feature>
<evidence type="ECO:0000313" key="13">
    <source>
        <dbReference type="Ensembl" id="ENSZALP00000008861.1"/>
    </source>
</evidence>
<dbReference type="PROSITE" id="PS01206">
    <property type="entry name" value="ASC"/>
    <property type="match status" value="1"/>
</dbReference>
<dbReference type="InterPro" id="IPR020903">
    <property type="entry name" value="ENaC_CS"/>
</dbReference>
<evidence type="ECO:0000256" key="3">
    <source>
        <dbReference type="ARBA" id="ARBA00022461"/>
    </source>
</evidence>
<feature type="compositionally biased region" description="Acidic residues" evidence="12">
    <location>
        <begin position="54"/>
        <end position="63"/>
    </location>
</feature>
<accession>A0A8D2MHR1</accession>
<keyword evidence="2 11" id="KW-0813">Transport</keyword>
<evidence type="ECO:0000256" key="8">
    <source>
        <dbReference type="ARBA" id="ARBA00023136"/>
    </source>
</evidence>
<protein>
    <submittedName>
        <fullName evidence="13">Uncharacterized protein</fullName>
    </submittedName>
</protein>